<evidence type="ECO:0008006" key="9">
    <source>
        <dbReference type="Google" id="ProtNLM"/>
    </source>
</evidence>
<name>A0A814CW48_9BILA</name>
<evidence type="ECO:0000259" key="5">
    <source>
        <dbReference type="Pfam" id="PF23659"/>
    </source>
</evidence>
<dbReference type="GO" id="GO:0005789">
    <property type="term" value="C:endoplasmic reticulum membrane"/>
    <property type="evidence" value="ECO:0007669"/>
    <property type="project" value="TreeGrafter"/>
</dbReference>
<comment type="caution">
    <text evidence="7">The sequence shown here is derived from an EMBL/GenBank/DDBJ whole genome shotgun (WGS) entry which is preliminary data.</text>
</comment>
<dbReference type="GO" id="GO:0034976">
    <property type="term" value="P:response to endoplasmic reticulum stress"/>
    <property type="evidence" value="ECO:0007669"/>
    <property type="project" value="TreeGrafter"/>
</dbReference>
<evidence type="ECO:0000256" key="1">
    <source>
        <dbReference type="ARBA" id="ARBA00010789"/>
    </source>
</evidence>
<comment type="similarity">
    <text evidence="1">Belongs to the UFL1 family.</text>
</comment>
<feature type="domain" description="E3 UFM1-protein ligase 1-like" evidence="5">
    <location>
        <begin position="511"/>
        <end position="629"/>
    </location>
</feature>
<dbReference type="GO" id="GO:0061666">
    <property type="term" value="F:UFM1 ligase activity"/>
    <property type="evidence" value="ECO:0007669"/>
    <property type="project" value="InterPro"/>
</dbReference>
<accession>A0A814CW48</accession>
<dbReference type="Pfam" id="PF25041">
    <property type="entry name" value="UFL1_C"/>
    <property type="match status" value="1"/>
</dbReference>
<gene>
    <name evidence="7" type="ORF">OXX778_LOCUS13725</name>
</gene>
<feature type="domain" description="E3 UFM1-protein ligase-like C-terminal" evidence="6">
    <location>
        <begin position="634"/>
        <end position="732"/>
    </location>
</feature>
<evidence type="ECO:0000259" key="4">
    <source>
        <dbReference type="Pfam" id="PF09743"/>
    </source>
</evidence>
<organism evidence="7 8">
    <name type="scientific">Brachionus calyciflorus</name>
    <dbReference type="NCBI Taxonomy" id="104777"/>
    <lineage>
        <taxon>Eukaryota</taxon>
        <taxon>Metazoa</taxon>
        <taxon>Spiralia</taxon>
        <taxon>Gnathifera</taxon>
        <taxon>Rotifera</taxon>
        <taxon>Eurotatoria</taxon>
        <taxon>Monogononta</taxon>
        <taxon>Pseudotrocha</taxon>
        <taxon>Ploima</taxon>
        <taxon>Brachionidae</taxon>
        <taxon>Brachionus</taxon>
    </lineage>
</organism>
<keyword evidence="3" id="KW-0833">Ubl conjugation pathway</keyword>
<reference evidence="7" key="1">
    <citation type="submission" date="2021-02" db="EMBL/GenBank/DDBJ databases">
        <authorList>
            <person name="Nowell W R."/>
        </authorList>
    </citation>
    <scope>NUCLEOTIDE SEQUENCE</scope>
    <source>
        <strain evidence="7">Ploen Becks lab</strain>
    </source>
</reference>
<dbReference type="InterPro" id="IPR056580">
    <property type="entry name" value="Ufl1_dom"/>
</dbReference>
<evidence type="ECO:0000259" key="6">
    <source>
        <dbReference type="Pfam" id="PF25041"/>
    </source>
</evidence>
<dbReference type="Pfam" id="PF09743">
    <property type="entry name" value="E3_UFM1_ligase"/>
    <property type="match status" value="1"/>
</dbReference>
<dbReference type="PANTHER" id="PTHR31057">
    <property type="entry name" value="E3 UFM1-PROTEIN LIGASE 1"/>
    <property type="match status" value="1"/>
</dbReference>
<dbReference type="Pfam" id="PF23659">
    <property type="entry name" value="UFL1"/>
    <property type="match status" value="1"/>
</dbReference>
<protein>
    <recommendedName>
        <fullName evidence="9">E3 UFM1-protein ligase 1 homolog</fullName>
    </recommendedName>
</protein>
<dbReference type="InterPro" id="IPR018611">
    <property type="entry name" value="Ufl1"/>
</dbReference>
<dbReference type="GO" id="GO:0032434">
    <property type="term" value="P:regulation of proteasomal ubiquitin-dependent protein catabolic process"/>
    <property type="evidence" value="ECO:0007669"/>
    <property type="project" value="TreeGrafter"/>
</dbReference>
<dbReference type="AlphaFoldDB" id="A0A814CW48"/>
<feature type="domain" description="E3 UFM1-protein ligase 1-like N-terminal" evidence="4">
    <location>
        <begin position="9"/>
        <end position="284"/>
    </location>
</feature>
<evidence type="ECO:0000256" key="2">
    <source>
        <dbReference type="ARBA" id="ARBA00022679"/>
    </source>
</evidence>
<dbReference type="EMBL" id="CAJNOC010002691">
    <property type="protein sequence ID" value="CAF0946717.1"/>
    <property type="molecule type" value="Genomic_DNA"/>
</dbReference>
<keyword evidence="8" id="KW-1185">Reference proteome</keyword>
<dbReference type="Pfam" id="PF25870">
    <property type="entry name" value="WHD_UFL1_5th"/>
    <property type="match status" value="1"/>
</dbReference>
<dbReference type="Proteomes" id="UP000663879">
    <property type="component" value="Unassembled WGS sequence"/>
</dbReference>
<evidence type="ECO:0000313" key="8">
    <source>
        <dbReference type="Proteomes" id="UP000663879"/>
    </source>
</evidence>
<keyword evidence="2" id="KW-0808">Transferase</keyword>
<dbReference type="PANTHER" id="PTHR31057:SF0">
    <property type="entry name" value="E3 UFM1-PROTEIN LIGASE 1"/>
    <property type="match status" value="1"/>
</dbReference>
<dbReference type="InterPro" id="IPR056761">
    <property type="entry name" value="Ufl1-like_C"/>
</dbReference>
<dbReference type="InterPro" id="IPR056579">
    <property type="entry name" value="Ufl1_N"/>
</dbReference>
<evidence type="ECO:0000256" key="3">
    <source>
        <dbReference type="ARBA" id="ARBA00022786"/>
    </source>
</evidence>
<sequence>MSSTATWEEIKRLAADFQRVQLVESSYKLSERNCIEIINKLVELGMINLYHSIDGKEFITHKHLEKEIYDEIYVHEGRINIVELQKLLNVDISHIESKVSEVVKNDPDLNLILGQIISKDYMNKISEEINELLNERGSVSISELTNIYNLPTDYLQQIIKPRVGTIIKGNFDGNILYTLNYVNTQKALLSGLLEASIKPIRFAQLTKEFNLDSGMIFDIFDELISSGQIKGSLYGGRQVATAVFVPQIFIKAQEQYVLSFFKQNGYIDYSTLKKIGITEPDSYIRSLLSGQDVRYLNSSCLANYFIDQTEQEIEEILNKNGYCDLTQTLPSILSSKDVGMLTVTFQEKFKQNFETIVMAETYLLSKNFMDKIKTKFYDQMEEKSKDDLTKPNYVLAIKSENVVVGSFDGKSTSGSTKSAKSKSKKGAQVESENLAVEITFIDKTNLIKELKSLVEDINDDLLDSLVEQFLKPLNSQYLDLLKSKVEKGLVASSKDNLPENGKHVSKKLTIKDVQEKARLFLVQGRLFEKALKLFTDAKVQETLNKHLVKTSCSEITNEMLKFIATEQMLQINDENLNPDSRSKLIQKLKDPFKHKFTELNQALANKSCSEVIDLIEKVAIEALELSIKKDQKREKEVLLQLRESTKESLNEEKDPATVLHLVCLLLFYFSTNQFLNAPGRCVPNILEFLRTNLIDETYTKLIYFQNVIIENVTKGKANEESNVITDELVNEVKTIAMRPKEHLKETKN</sequence>
<dbReference type="OrthoDB" id="10258297at2759"/>
<dbReference type="GO" id="GO:1990592">
    <property type="term" value="P:protein K69-linked ufmylation"/>
    <property type="evidence" value="ECO:0007669"/>
    <property type="project" value="TreeGrafter"/>
</dbReference>
<evidence type="ECO:0000313" key="7">
    <source>
        <dbReference type="EMBL" id="CAF0946717.1"/>
    </source>
</evidence>
<proteinExistence type="inferred from homology"/>